<sequence length="358" mass="40220">MGPDVKLAWSKGSDTISSNAQRIIDSATAFSSMLLRLSEDPGIDKDWDPIKNRKEKPNHNKLHLTISANFPYAARVFPSEMIMPLQNALTCMHDDIEVMPSLQRPKKLCFIGDNGRKYNFLAKPEDDLRKDARLMEFNSMINKLLKGNTETRRRNLYIRTYAVMPLNEECGLLEWVNNTVPLRSILTKLYEREKKKVFSNAIYSELDAARLAGPAEAAKVFKQKILPQLTANMVDALGATGYEGTCIFRRAAEVTFGELRTNRDSLTSVLEAFIHDPLTEWQAAKDRAGRKSKSAANAVDFRQIAAKALDPIRWKLKGTMGESGDGEMSVTNQVDTLIKEATSPVNLGQMYVGWASWL</sequence>
<gene>
    <name evidence="1" type="ORF">QFC19_008931</name>
</gene>
<evidence type="ECO:0000313" key="2">
    <source>
        <dbReference type="Proteomes" id="UP001241377"/>
    </source>
</evidence>
<proteinExistence type="predicted"/>
<organism evidence="1 2">
    <name type="scientific">Naganishia cerealis</name>
    <dbReference type="NCBI Taxonomy" id="610337"/>
    <lineage>
        <taxon>Eukaryota</taxon>
        <taxon>Fungi</taxon>
        <taxon>Dikarya</taxon>
        <taxon>Basidiomycota</taxon>
        <taxon>Agaricomycotina</taxon>
        <taxon>Tremellomycetes</taxon>
        <taxon>Filobasidiales</taxon>
        <taxon>Filobasidiaceae</taxon>
        <taxon>Naganishia</taxon>
    </lineage>
</organism>
<name>A0ACC2UY99_9TREE</name>
<reference evidence="1" key="1">
    <citation type="submission" date="2023-04" db="EMBL/GenBank/DDBJ databases">
        <title>Draft Genome sequencing of Naganishia species isolated from polar environments using Oxford Nanopore Technology.</title>
        <authorList>
            <person name="Leo P."/>
            <person name="Venkateswaran K."/>
        </authorList>
    </citation>
    <scope>NUCLEOTIDE SEQUENCE</scope>
    <source>
        <strain evidence="1">MNA-CCFEE 5261</strain>
    </source>
</reference>
<dbReference type="EMBL" id="JASBWR010000143">
    <property type="protein sequence ID" value="KAJ9091818.1"/>
    <property type="molecule type" value="Genomic_DNA"/>
</dbReference>
<protein>
    <submittedName>
        <fullName evidence="1">Uncharacterized protein</fullName>
    </submittedName>
</protein>
<comment type="caution">
    <text evidence="1">The sequence shown here is derived from an EMBL/GenBank/DDBJ whole genome shotgun (WGS) entry which is preliminary data.</text>
</comment>
<evidence type="ECO:0000313" key="1">
    <source>
        <dbReference type="EMBL" id="KAJ9091818.1"/>
    </source>
</evidence>
<accession>A0ACC2UY99</accession>
<dbReference type="Proteomes" id="UP001241377">
    <property type="component" value="Unassembled WGS sequence"/>
</dbReference>
<keyword evidence="2" id="KW-1185">Reference proteome</keyword>